<dbReference type="GO" id="GO:0007166">
    <property type="term" value="P:cell surface receptor signaling pathway"/>
    <property type="evidence" value="ECO:0007669"/>
    <property type="project" value="TreeGrafter"/>
</dbReference>
<dbReference type="Gene3D" id="2.60.40.10">
    <property type="entry name" value="Immunoglobulins"/>
    <property type="match status" value="2"/>
</dbReference>
<evidence type="ECO:0000256" key="9">
    <source>
        <dbReference type="ARBA" id="ARBA00023180"/>
    </source>
</evidence>
<evidence type="ECO:0000256" key="8">
    <source>
        <dbReference type="ARBA" id="ARBA00023170"/>
    </source>
</evidence>
<dbReference type="PROSITE" id="PS50835">
    <property type="entry name" value="IG_LIKE"/>
    <property type="match status" value="1"/>
</dbReference>
<evidence type="ECO:0000256" key="5">
    <source>
        <dbReference type="ARBA" id="ARBA00022989"/>
    </source>
</evidence>
<dbReference type="Proteomes" id="UP000694700">
    <property type="component" value="Unplaced"/>
</dbReference>
<evidence type="ECO:0000256" key="1">
    <source>
        <dbReference type="ARBA" id="ARBA00004251"/>
    </source>
</evidence>
<dbReference type="InterPro" id="IPR036179">
    <property type="entry name" value="Ig-like_dom_sf"/>
</dbReference>
<dbReference type="Ensembl" id="ENSCCRT00015071590.1">
    <property type="protein sequence ID" value="ENSCCRP00015069353.1"/>
    <property type="gene ID" value="ENSCCRG00015028103.1"/>
</dbReference>
<dbReference type="InterPro" id="IPR003599">
    <property type="entry name" value="Ig_sub"/>
</dbReference>
<accession>A0A8C1WPF6</accession>
<evidence type="ECO:0000256" key="10">
    <source>
        <dbReference type="ARBA" id="ARBA00023319"/>
    </source>
</evidence>
<organism evidence="13 14">
    <name type="scientific">Cyprinus carpio</name>
    <name type="common">Common carp</name>
    <dbReference type="NCBI Taxonomy" id="7962"/>
    <lineage>
        <taxon>Eukaryota</taxon>
        <taxon>Metazoa</taxon>
        <taxon>Chordata</taxon>
        <taxon>Craniata</taxon>
        <taxon>Vertebrata</taxon>
        <taxon>Euteleostomi</taxon>
        <taxon>Actinopterygii</taxon>
        <taxon>Neopterygii</taxon>
        <taxon>Teleostei</taxon>
        <taxon>Ostariophysi</taxon>
        <taxon>Cypriniformes</taxon>
        <taxon>Cyprinidae</taxon>
        <taxon>Cyprininae</taxon>
        <taxon>Cyprinus</taxon>
    </lineage>
</organism>
<keyword evidence="9" id="KW-0325">Glycoprotein</keyword>
<dbReference type="PANTHER" id="PTHR25466:SF2">
    <property type="entry name" value="T-LYMPHOCYTE ACTIVATION ANTIGEN CD86"/>
    <property type="match status" value="1"/>
</dbReference>
<dbReference type="SUPFAM" id="SSF48726">
    <property type="entry name" value="Immunoglobulin"/>
    <property type="match status" value="2"/>
</dbReference>
<evidence type="ECO:0000256" key="7">
    <source>
        <dbReference type="ARBA" id="ARBA00023157"/>
    </source>
</evidence>
<keyword evidence="6 11" id="KW-0472">Membrane</keyword>
<dbReference type="AlphaFoldDB" id="A0A8C1WPF6"/>
<evidence type="ECO:0000313" key="13">
    <source>
        <dbReference type="Ensembl" id="ENSCCRP00015069353.1"/>
    </source>
</evidence>
<dbReference type="InterPro" id="IPR007110">
    <property type="entry name" value="Ig-like_dom"/>
</dbReference>
<evidence type="ECO:0000256" key="11">
    <source>
        <dbReference type="SAM" id="Phobius"/>
    </source>
</evidence>
<evidence type="ECO:0000259" key="12">
    <source>
        <dbReference type="PROSITE" id="PS50835"/>
    </source>
</evidence>
<dbReference type="InterPro" id="IPR013783">
    <property type="entry name" value="Ig-like_fold"/>
</dbReference>
<feature type="transmembrane region" description="Helical" evidence="11">
    <location>
        <begin position="242"/>
        <end position="265"/>
    </location>
</feature>
<dbReference type="InterPro" id="IPR013106">
    <property type="entry name" value="Ig_V-set"/>
</dbReference>
<name>A0A8C1WPF6_CYPCA</name>
<dbReference type="GO" id="GO:0031295">
    <property type="term" value="P:T cell costimulation"/>
    <property type="evidence" value="ECO:0007669"/>
    <property type="project" value="TreeGrafter"/>
</dbReference>
<dbReference type="GO" id="GO:0009897">
    <property type="term" value="C:external side of plasma membrane"/>
    <property type="evidence" value="ECO:0007669"/>
    <property type="project" value="TreeGrafter"/>
</dbReference>
<dbReference type="GO" id="GO:0042130">
    <property type="term" value="P:negative regulation of T cell proliferation"/>
    <property type="evidence" value="ECO:0007669"/>
    <property type="project" value="TreeGrafter"/>
</dbReference>
<dbReference type="PANTHER" id="PTHR25466">
    <property type="entry name" value="T-LYMPHOCYTE ACTIVATION ANTIGEN"/>
    <property type="match status" value="1"/>
</dbReference>
<dbReference type="GO" id="GO:0071222">
    <property type="term" value="P:cellular response to lipopolysaccharide"/>
    <property type="evidence" value="ECO:0007669"/>
    <property type="project" value="TreeGrafter"/>
</dbReference>
<keyword evidence="4" id="KW-0732">Signal</keyword>
<evidence type="ECO:0000256" key="4">
    <source>
        <dbReference type="ARBA" id="ARBA00022729"/>
    </source>
</evidence>
<dbReference type="InterPro" id="IPR051713">
    <property type="entry name" value="T-cell_Activation_Regulation"/>
</dbReference>
<keyword evidence="7" id="KW-1015">Disulfide bond</keyword>
<keyword evidence="5 11" id="KW-1133">Transmembrane helix</keyword>
<sequence length="319" mass="35554">MLFTPEFKKNNTNLFLYTISTLHASKIFLLLCVCVGDGDAVENITAVLGHSVTFRCPSNHSTPVEGLYIQRFKNDKEVFINGFYRGRPIPVLPEYQNRTKVNETELSMEMRNISISDEGLYKCLVFINNKPEISEILLKVTAEYSVPTITKDCNKPGDGGAGKSCQLSCSAVGGYPQSTVRWTGLNQSLTNVIYNRSSADNESKTWTINQTIVHNCNQPTNISCAVGGSVSHTITICETESFPFVVIVAIAVVLVFVLLLVFVVVMKCCFRGPQRGTQEHTHTYTHTELSGDTKLHELLVTLQIFIKNLNVFCISLFHR</sequence>
<dbReference type="GO" id="GO:0042102">
    <property type="term" value="P:positive regulation of T cell proliferation"/>
    <property type="evidence" value="ECO:0007669"/>
    <property type="project" value="TreeGrafter"/>
</dbReference>
<dbReference type="Pfam" id="PF07686">
    <property type="entry name" value="V-set"/>
    <property type="match status" value="1"/>
</dbReference>
<keyword evidence="10" id="KW-0393">Immunoglobulin domain</keyword>
<comment type="subcellular location">
    <subcellularLocation>
        <location evidence="1">Cell membrane</location>
        <topology evidence="1">Single-pass type I membrane protein</topology>
    </subcellularLocation>
</comment>
<dbReference type="SMART" id="SM00409">
    <property type="entry name" value="IG"/>
    <property type="match status" value="1"/>
</dbReference>
<reference evidence="13" key="1">
    <citation type="submission" date="2025-08" db="UniProtKB">
        <authorList>
            <consortium name="Ensembl"/>
        </authorList>
    </citation>
    <scope>IDENTIFICATION</scope>
</reference>
<feature type="domain" description="Ig-like" evidence="12">
    <location>
        <begin position="147"/>
        <end position="235"/>
    </location>
</feature>
<keyword evidence="2" id="KW-1003">Cell membrane</keyword>
<evidence type="ECO:0000256" key="3">
    <source>
        <dbReference type="ARBA" id="ARBA00022692"/>
    </source>
</evidence>
<keyword evidence="8" id="KW-0675">Receptor</keyword>
<evidence type="ECO:0000256" key="6">
    <source>
        <dbReference type="ARBA" id="ARBA00023136"/>
    </source>
</evidence>
<evidence type="ECO:0000256" key="2">
    <source>
        <dbReference type="ARBA" id="ARBA00022475"/>
    </source>
</evidence>
<evidence type="ECO:0000313" key="14">
    <source>
        <dbReference type="Proteomes" id="UP000694700"/>
    </source>
</evidence>
<dbReference type="GO" id="GO:0006955">
    <property type="term" value="P:immune response"/>
    <property type="evidence" value="ECO:0007669"/>
    <property type="project" value="TreeGrafter"/>
</dbReference>
<proteinExistence type="predicted"/>
<protein>
    <recommendedName>
        <fullName evidence="12">Ig-like domain-containing protein</fullName>
    </recommendedName>
</protein>
<keyword evidence="3 11" id="KW-0812">Transmembrane</keyword>